<dbReference type="GO" id="GO:0003676">
    <property type="term" value="F:nucleic acid binding"/>
    <property type="evidence" value="ECO:0007669"/>
    <property type="project" value="InterPro"/>
</dbReference>
<dbReference type="EMBL" id="KQ414681">
    <property type="protein sequence ID" value="KOC63929.1"/>
    <property type="molecule type" value="Genomic_DNA"/>
</dbReference>
<dbReference type="PANTHER" id="PTHR46060:SF3">
    <property type="entry name" value="PROTEIN GVQW3"/>
    <property type="match status" value="1"/>
</dbReference>
<dbReference type="PANTHER" id="PTHR46060">
    <property type="entry name" value="MARINER MOS1 TRANSPOSASE-LIKE PROTEIN"/>
    <property type="match status" value="1"/>
</dbReference>
<dbReference type="InterPro" id="IPR036397">
    <property type="entry name" value="RNaseH_sf"/>
</dbReference>
<organism evidence="1 2">
    <name type="scientific">Habropoda laboriosa</name>
    <dbReference type="NCBI Taxonomy" id="597456"/>
    <lineage>
        <taxon>Eukaryota</taxon>
        <taxon>Metazoa</taxon>
        <taxon>Ecdysozoa</taxon>
        <taxon>Arthropoda</taxon>
        <taxon>Hexapoda</taxon>
        <taxon>Insecta</taxon>
        <taxon>Pterygota</taxon>
        <taxon>Neoptera</taxon>
        <taxon>Endopterygota</taxon>
        <taxon>Hymenoptera</taxon>
        <taxon>Apocrita</taxon>
        <taxon>Aculeata</taxon>
        <taxon>Apoidea</taxon>
        <taxon>Anthophila</taxon>
        <taxon>Apidae</taxon>
        <taxon>Habropoda</taxon>
    </lineage>
</organism>
<reference evidence="1 2" key="1">
    <citation type="submission" date="2015-07" db="EMBL/GenBank/DDBJ databases">
        <title>The genome of Habropoda laboriosa.</title>
        <authorList>
            <person name="Pan H."/>
            <person name="Kapheim K."/>
        </authorList>
    </citation>
    <scope>NUCLEOTIDE SEQUENCE [LARGE SCALE GENOMIC DNA]</scope>
    <source>
        <strain evidence="1">0110345459</strain>
    </source>
</reference>
<evidence type="ECO:0000313" key="1">
    <source>
        <dbReference type="EMBL" id="KOC63929.1"/>
    </source>
</evidence>
<dbReference type="GO" id="GO:0032259">
    <property type="term" value="P:methylation"/>
    <property type="evidence" value="ECO:0007669"/>
    <property type="project" value="UniProtKB-KW"/>
</dbReference>
<dbReference type="GO" id="GO:0008168">
    <property type="term" value="F:methyltransferase activity"/>
    <property type="evidence" value="ECO:0007669"/>
    <property type="project" value="UniProtKB-KW"/>
</dbReference>
<name>A0A0L7QZ72_9HYME</name>
<dbReference type="Proteomes" id="UP000053825">
    <property type="component" value="Unassembled WGS sequence"/>
</dbReference>
<proteinExistence type="predicted"/>
<sequence length="80" mass="9584">MLFHSNHTDHHSVDISPTDYHFFKHLKNFLTNALFGNEDIVKATFKELLNSNTNEFYEFEITKLVNRLEKYIELCGYHFD</sequence>
<accession>A0A0L7QZ72</accession>
<gene>
    <name evidence="1" type="ORF">WH47_01244</name>
</gene>
<evidence type="ECO:0000313" key="2">
    <source>
        <dbReference type="Proteomes" id="UP000053825"/>
    </source>
</evidence>
<dbReference type="AlphaFoldDB" id="A0A0L7QZ72"/>
<dbReference type="STRING" id="597456.A0A0L7QZ72"/>
<keyword evidence="2" id="KW-1185">Reference proteome</keyword>
<keyword evidence="1" id="KW-0808">Transferase</keyword>
<protein>
    <submittedName>
        <fullName evidence="1">Histone-lysine N-methyltransferase SETMAR</fullName>
    </submittedName>
</protein>
<keyword evidence="1" id="KW-0489">Methyltransferase</keyword>
<dbReference type="Gene3D" id="3.30.420.10">
    <property type="entry name" value="Ribonuclease H-like superfamily/Ribonuclease H"/>
    <property type="match status" value="1"/>
</dbReference>
<dbReference type="InterPro" id="IPR052709">
    <property type="entry name" value="Transposase-MT_Hybrid"/>
</dbReference>